<feature type="chain" id="PRO_5025395807" evidence="1">
    <location>
        <begin position="20"/>
        <end position="125"/>
    </location>
</feature>
<proteinExistence type="predicted"/>
<dbReference type="AlphaFoldDB" id="A0A6A6EVS3"/>
<protein>
    <submittedName>
        <fullName evidence="2">Uncharacterized protein</fullName>
    </submittedName>
</protein>
<evidence type="ECO:0000313" key="3">
    <source>
        <dbReference type="Proteomes" id="UP000800200"/>
    </source>
</evidence>
<keyword evidence="3" id="KW-1185">Reference proteome</keyword>
<dbReference type="Proteomes" id="UP000800200">
    <property type="component" value="Unassembled WGS sequence"/>
</dbReference>
<reference evidence="2" key="1">
    <citation type="journal article" date="2020" name="Stud. Mycol.">
        <title>101 Dothideomycetes genomes: a test case for predicting lifestyles and emergence of pathogens.</title>
        <authorList>
            <person name="Haridas S."/>
            <person name="Albert R."/>
            <person name="Binder M."/>
            <person name="Bloem J."/>
            <person name="Labutti K."/>
            <person name="Salamov A."/>
            <person name="Andreopoulos B."/>
            <person name="Baker S."/>
            <person name="Barry K."/>
            <person name="Bills G."/>
            <person name="Bluhm B."/>
            <person name="Cannon C."/>
            <person name="Castanera R."/>
            <person name="Culley D."/>
            <person name="Daum C."/>
            <person name="Ezra D."/>
            <person name="Gonzalez J."/>
            <person name="Henrissat B."/>
            <person name="Kuo A."/>
            <person name="Liang C."/>
            <person name="Lipzen A."/>
            <person name="Lutzoni F."/>
            <person name="Magnuson J."/>
            <person name="Mondo S."/>
            <person name="Nolan M."/>
            <person name="Ohm R."/>
            <person name="Pangilinan J."/>
            <person name="Park H.-J."/>
            <person name="Ramirez L."/>
            <person name="Alfaro M."/>
            <person name="Sun H."/>
            <person name="Tritt A."/>
            <person name="Yoshinaga Y."/>
            <person name="Zwiers L.-H."/>
            <person name="Turgeon B."/>
            <person name="Goodwin S."/>
            <person name="Spatafora J."/>
            <person name="Crous P."/>
            <person name="Grigoriev I."/>
        </authorList>
    </citation>
    <scope>NUCLEOTIDE SEQUENCE</scope>
    <source>
        <strain evidence="2">CBS 207.26</strain>
    </source>
</reference>
<gene>
    <name evidence="2" type="ORF">K469DRAFT_744648</name>
</gene>
<evidence type="ECO:0000256" key="1">
    <source>
        <dbReference type="SAM" id="SignalP"/>
    </source>
</evidence>
<keyword evidence="1" id="KW-0732">Signal</keyword>
<dbReference type="Gene3D" id="2.60.20.10">
    <property type="entry name" value="Crystallins"/>
    <property type="match status" value="1"/>
</dbReference>
<evidence type="ECO:0000313" key="2">
    <source>
        <dbReference type="EMBL" id="KAF2194878.1"/>
    </source>
</evidence>
<feature type="signal peptide" evidence="1">
    <location>
        <begin position="1"/>
        <end position="19"/>
    </location>
</feature>
<dbReference type="OrthoDB" id="2910287at2759"/>
<accession>A0A6A6EVS3</accession>
<organism evidence="2 3">
    <name type="scientific">Zopfia rhizophila CBS 207.26</name>
    <dbReference type="NCBI Taxonomy" id="1314779"/>
    <lineage>
        <taxon>Eukaryota</taxon>
        <taxon>Fungi</taxon>
        <taxon>Dikarya</taxon>
        <taxon>Ascomycota</taxon>
        <taxon>Pezizomycotina</taxon>
        <taxon>Dothideomycetes</taxon>
        <taxon>Dothideomycetes incertae sedis</taxon>
        <taxon>Zopfiaceae</taxon>
        <taxon>Zopfia</taxon>
    </lineage>
</organism>
<sequence>MKTIATIITALALAGHGLAVPAVEAAGELKARADSNVFVCDSPRFLDTGPCENLPVTTDVCRGVPANLDNKISSISPNSNIHCTLFDEPNCGGVASPDIAERVENLSDPRFNFNDKASSIKCFLK</sequence>
<dbReference type="EMBL" id="ML994611">
    <property type="protein sequence ID" value="KAF2194878.1"/>
    <property type="molecule type" value="Genomic_DNA"/>
</dbReference>
<name>A0A6A6EVS3_9PEZI</name>